<dbReference type="InterPro" id="IPR004171">
    <property type="entry name" value="cAMP_dep_PKI"/>
</dbReference>
<comment type="similarity">
    <text evidence="2">Belongs to the PKI family.</text>
</comment>
<comment type="function">
    <text evidence="1">Extremely potent competitive inhibitor of cAMP-dependent protein kinase activity, this protein interacts with the catalytic subunit of the enzyme after the cAMP-induced dissociation of its regulatory chains.</text>
</comment>
<feature type="region of interest" description="Disordered" evidence="4">
    <location>
        <begin position="44"/>
        <end position="140"/>
    </location>
</feature>
<evidence type="ECO:0000256" key="4">
    <source>
        <dbReference type="SAM" id="MobiDB-lite"/>
    </source>
</evidence>
<feature type="compositionally biased region" description="Basic and acidic residues" evidence="4">
    <location>
        <begin position="1"/>
        <end position="15"/>
    </location>
</feature>
<dbReference type="EMBL" id="JAHXZJ010000002">
    <property type="protein sequence ID" value="KAH0564335.1"/>
    <property type="molecule type" value="Genomic_DNA"/>
</dbReference>
<dbReference type="AlphaFoldDB" id="A0AAV7J334"/>
<dbReference type="Proteomes" id="UP000826195">
    <property type="component" value="Unassembled WGS sequence"/>
</dbReference>
<evidence type="ECO:0000256" key="2">
    <source>
        <dbReference type="ARBA" id="ARBA00006393"/>
    </source>
</evidence>
<evidence type="ECO:0000313" key="6">
    <source>
        <dbReference type="Proteomes" id="UP000826195"/>
    </source>
</evidence>
<accession>A0AAV7J334</accession>
<reference evidence="5 6" key="1">
    <citation type="journal article" date="2021" name="J. Hered.">
        <title>A chromosome-level genome assembly of the parasitoid wasp, Cotesia glomerata (Hymenoptera: Braconidae).</title>
        <authorList>
            <person name="Pinto B.J."/>
            <person name="Weis J.J."/>
            <person name="Gamble T."/>
            <person name="Ode P.J."/>
            <person name="Paul R."/>
            <person name="Zaspel J.M."/>
        </authorList>
    </citation>
    <scope>NUCLEOTIDE SEQUENCE [LARGE SCALE GENOMIC DNA]</scope>
    <source>
        <strain evidence="5">CgM1</strain>
    </source>
</reference>
<comment type="caution">
    <text evidence="5">The sequence shown here is derived from an EMBL/GenBank/DDBJ whole genome shotgun (WGS) entry which is preliminary data.</text>
</comment>
<evidence type="ECO:0000256" key="1">
    <source>
        <dbReference type="ARBA" id="ARBA00002844"/>
    </source>
</evidence>
<feature type="region of interest" description="Disordered" evidence="4">
    <location>
        <begin position="1"/>
        <end position="30"/>
    </location>
</feature>
<organism evidence="5 6">
    <name type="scientific">Cotesia glomerata</name>
    <name type="common">Lepidopteran parasitic wasp</name>
    <name type="synonym">Apanteles glomeratus</name>
    <dbReference type="NCBI Taxonomy" id="32391"/>
    <lineage>
        <taxon>Eukaryota</taxon>
        <taxon>Metazoa</taxon>
        <taxon>Ecdysozoa</taxon>
        <taxon>Arthropoda</taxon>
        <taxon>Hexapoda</taxon>
        <taxon>Insecta</taxon>
        <taxon>Pterygota</taxon>
        <taxon>Neoptera</taxon>
        <taxon>Endopterygota</taxon>
        <taxon>Hymenoptera</taxon>
        <taxon>Apocrita</taxon>
        <taxon>Ichneumonoidea</taxon>
        <taxon>Braconidae</taxon>
        <taxon>Microgastrinae</taxon>
        <taxon>Cotesia</taxon>
    </lineage>
</organism>
<feature type="compositionally biased region" description="Basic residues" evidence="4">
    <location>
        <begin position="16"/>
        <end position="30"/>
    </location>
</feature>
<gene>
    <name evidence="5" type="ORF">KQX54_011469</name>
</gene>
<keyword evidence="6" id="KW-1185">Reference proteome</keyword>
<name>A0AAV7J334_COTGL</name>
<keyword evidence="3" id="KW-0649">Protein kinase inhibitor</keyword>
<evidence type="ECO:0000256" key="3">
    <source>
        <dbReference type="ARBA" id="ARBA00023013"/>
    </source>
</evidence>
<feature type="compositionally biased region" description="Polar residues" evidence="4">
    <location>
        <begin position="116"/>
        <end position="140"/>
    </location>
</feature>
<protein>
    <submittedName>
        <fullName evidence="5">Uncharacterized protein</fullName>
    </submittedName>
</protein>
<dbReference type="Pfam" id="PF02827">
    <property type="entry name" value="PKI"/>
    <property type="match status" value="1"/>
</dbReference>
<dbReference type="PANTHER" id="PTHR15416">
    <property type="entry name" value="CAMP-DEPENDENT PROTEIN KINASE INHIBITOR/PKI"/>
    <property type="match status" value="1"/>
</dbReference>
<proteinExistence type="inferred from homology"/>
<dbReference type="GO" id="GO:0004862">
    <property type="term" value="F:cAMP-dependent protein kinase inhibitor activity"/>
    <property type="evidence" value="ECO:0007669"/>
    <property type="project" value="InterPro"/>
</dbReference>
<evidence type="ECO:0000313" key="5">
    <source>
        <dbReference type="EMBL" id="KAH0564335.1"/>
    </source>
</evidence>
<sequence length="140" mass="14765">MVKQNKESHDGDRALKLKKLNSKKKKCARRKQLIRAAKVLKMLSQKHTESDAESEAGGGGGDAEGAVTPGSVSNGEGTKEFLSTGRTGRRNAMPDILGQHAETGTADLPSRLEALTTKSDQASTSGMDQSGPSTSQQQKG</sequence>